<protein>
    <submittedName>
        <fullName evidence="2">DUF2141 domain-containing protein</fullName>
    </submittedName>
</protein>
<organism evidence="2 3">
    <name type="scientific">Candidatus Desulfatibia vada</name>
    <dbReference type="NCBI Taxonomy" id="2841696"/>
    <lineage>
        <taxon>Bacteria</taxon>
        <taxon>Pseudomonadati</taxon>
        <taxon>Thermodesulfobacteriota</taxon>
        <taxon>Desulfobacteria</taxon>
        <taxon>Desulfobacterales</taxon>
        <taxon>Desulfobacterales incertae sedis</taxon>
        <taxon>Candidatus Desulfatibia</taxon>
    </lineage>
</organism>
<gene>
    <name evidence="2" type="ORF">H8D96_05270</name>
</gene>
<dbReference type="Proteomes" id="UP000605201">
    <property type="component" value="Unassembled WGS sequence"/>
</dbReference>
<keyword evidence="1" id="KW-0732">Signal</keyword>
<feature type="signal peptide" evidence="1">
    <location>
        <begin position="1"/>
        <end position="21"/>
    </location>
</feature>
<comment type="caution">
    <text evidence="2">The sequence shown here is derived from an EMBL/GenBank/DDBJ whole genome shotgun (WGS) entry which is preliminary data.</text>
</comment>
<evidence type="ECO:0000313" key="2">
    <source>
        <dbReference type="EMBL" id="MBC8431311.1"/>
    </source>
</evidence>
<name>A0A8J6NPW1_9BACT</name>
<reference evidence="2 3" key="1">
    <citation type="submission" date="2020-08" db="EMBL/GenBank/DDBJ databases">
        <title>Bridging the membrane lipid divide: bacteria of the FCB group superphylum have the potential to synthesize archaeal ether lipids.</title>
        <authorList>
            <person name="Villanueva L."/>
            <person name="Von Meijenfeldt F.A.B."/>
            <person name="Westbye A.B."/>
            <person name="Yadav S."/>
            <person name="Hopmans E.C."/>
            <person name="Dutilh B.E."/>
            <person name="Sinninghe Damste J.S."/>
        </authorList>
    </citation>
    <scope>NUCLEOTIDE SEQUENCE [LARGE SCALE GENOMIC DNA]</scope>
    <source>
        <strain evidence="2">NIOZ-UU17</strain>
    </source>
</reference>
<dbReference type="AlphaFoldDB" id="A0A8J6NPW1"/>
<evidence type="ECO:0000313" key="3">
    <source>
        <dbReference type="Proteomes" id="UP000605201"/>
    </source>
</evidence>
<accession>A0A8J6NPW1</accession>
<proteinExistence type="predicted"/>
<feature type="chain" id="PRO_5035157097" evidence="1">
    <location>
        <begin position="22"/>
        <end position="147"/>
    </location>
</feature>
<sequence length="147" mass="16820">MFKKAMLFLASFLLASTFAYAEKKFTVSGEVTFQYDGNVYICLLTMEEFRDFNIPGHELSQSPCKVIQMNTDLKKVGKVSFTFDNIPKGTYCVFTYQDVNMNGKTDFENYALSEPWGSYKENMSNMPVWGVVKFDLEKDITGIKIAM</sequence>
<dbReference type="Pfam" id="PF09912">
    <property type="entry name" value="DUF2141"/>
    <property type="match status" value="1"/>
</dbReference>
<dbReference type="InterPro" id="IPR018673">
    <property type="entry name" value="DUF2141"/>
</dbReference>
<dbReference type="EMBL" id="JACNIG010000131">
    <property type="protein sequence ID" value="MBC8431311.1"/>
    <property type="molecule type" value="Genomic_DNA"/>
</dbReference>
<evidence type="ECO:0000256" key="1">
    <source>
        <dbReference type="SAM" id="SignalP"/>
    </source>
</evidence>